<feature type="compositionally biased region" description="Low complexity" evidence="4">
    <location>
        <begin position="11"/>
        <end position="28"/>
    </location>
</feature>
<keyword evidence="7" id="KW-1185">Reference proteome</keyword>
<evidence type="ECO:0000256" key="3">
    <source>
        <dbReference type="ARBA" id="ARBA00022801"/>
    </source>
</evidence>
<evidence type="ECO:0000256" key="4">
    <source>
        <dbReference type="SAM" id="MobiDB-lite"/>
    </source>
</evidence>
<evidence type="ECO:0000259" key="5">
    <source>
        <dbReference type="Pfam" id="PF00561"/>
    </source>
</evidence>
<dbReference type="PANTHER" id="PTHR43248:SF29">
    <property type="entry name" value="TRIPEPTIDYL AMINOPEPTIDASE"/>
    <property type="match status" value="1"/>
</dbReference>
<comment type="caution">
    <text evidence="6">The sequence shown here is derived from an EMBL/GenBank/DDBJ whole genome shotgun (WGS) entry which is preliminary data.</text>
</comment>
<proteinExistence type="inferred from homology"/>
<evidence type="ECO:0000313" key="7">
    <source>
        <dbReference type="Proteomes" id="UP000323454"/>
    </source>
</evidence>
<feature type="domain" description="AB hydrolase-1" evidence="5">
    <location>
        <begin position="80"/>
        <end position="235"/>
    </location>
</feature>
<evidence type="ECO:0000256" key="1">
    <source>
        <dbReference type="ARBA" id="ARBA00010088"/>
    </source>
</evidence>
<dbReference type="PANTHER" id="PTHR43248">
    <property type="entry name" value="2-SUCCINYL-6-HYDROXY-2,4-CYCLOHEXADIENE-1-CARBOXYLATE SYNTHASE"/>
    <property type="match status" value="1"/>
</dbReference>
<evidence type="ECO:0000256" key="2">
    <source>
        <dbReference type="ARBA" id="ARBA00022729"/>
    </source>
</evidence>
<comment type="similarity">
    <text evidence="1">Belongs to the peptidase S33 family.</text>
</comment>
<keyword evidence="2" id="KW-0732">Signal</keyword>
<dbReference type="SUPFAM" id="SSF53474">
    <property type="entry name" value="alpha/beta-Hydrolases"/>
    <property type="match status" value="1"/>
</dbReference>
<dbReference type="InterPro" id="IPR029058">
    <property type="entry name" value="AB_hydrolase_fold"/>
</dbReference>
<feature type="compositionally biased region" description="Basic and acidic residues" evidence="4">
    <location>
        <begin position="1"/>
        <end position="10"/>
    </location>
</feature>
<reference evidence="6 7" key="2">
    <citation type="submission" date="2019-09" db="EMBL/GenBank/DDBJ databases">
        <authorList>
            <person name="Jin C."/>
        </authorList>
    </citation>
    <scope>NUCLEOTIDE SEQUENCE [LARGE SCALE GENOMIC DNA]</scope>
    <source>
        <strain evidence="6 7">AN110305</strain>
    </source>
</reference>
<accession>A0A5B2X4D0</accession>
<name>A0A5B2X4D0_9PSEU</name>
<evidence type="ECO:0000313" key="6">
    <source>
        <dbReference type="EMBL" id="KAA2258106.1"/>
    </source>
</evidence>
<dbReference type="Gene3D" id="3.40.50.1820">
    <property type="entry name" value="alpha/beta hydrolase"/>
    <property type="match status" value="1"/>
</dbReference>
<keyword evidence="3 6" id="KW-0378">Hydrolase</keyword>
<dbReference type="OrthoDB" id="4006962at2"/>
<feature type="region of interest" description="Disordered" evidence="4">
    <location>
        <begin position="1"/>
        <end position="28"/>
    </location>
</feature>
<organism evidence="6 7">
    <name type="scientific">Solihabitans fulvus</name>
    <dbReference type="NCBI Taxonomy" id="1892852"/>
    <lineage>
        <taxon>Bacteria</taxon>
        <taxon>Bacillati</taxon>
        <taxon>Actinomycetota</taxon>
        <taxon>Actinomycetes</taxon>
        <taxon>Pseudonocardiales</taxon>
        <taxon>Pseudonocardiaceae</taxon>
        <taxon>Solihabitans</taxon>
    </lineage>
</organism>
<reference evidence="6 7" key="1">
    <citation type="submission" date="2019-09" db="EMBL/GenBank/DDBJ databases">
        <title>Goodfellowia gen. nov., a new genus of the Pseudonocardineae related to Actinoalloteichus, containing Goodfellowia coeruleoviolacea gen. nov., comb. nov. gen. nov., comb. nov.</title>
        <authorList>
            <person name="Labeda D."/>
        </authorList>
    </citation>
    <scope>NUCLEOTIDE SEQUENCE [LARGE SCALE GENOMIC DNA]</scope>
    <source>
        <strain evidence="6 7">AN110305</strain>
    </source>
</reference>
<sequence>MAGWCSRERLPTSSRAATRSPRRTCASTCPDARRQREVPAGSVDCGTIRVPVDWSRPGGDRIDVAVARRRADDQAHRVGTLFYLPGGPGGSGVSAILGGIPLSADLTARFDVVSYDPRGVGRSHPIQCDANLVNANVNTIPFDPSDPSVYRNLVAFNAKLGADCREHTGPLLDHVGMVDVARDLDALRAALGEDRISLYGLSYGTFTGQMYAENFPQHIRALALDGVIDHSQRGTAYQPNWAHLAGQLRMLADQPAVSGARQGIGHTAVELADDPGVSFCSDWRTDFAPVWRRPSTGT</sequence>
<protein>
    <submittedName>
        <fullName evidence="6">Alpha/beta hydrolase</fullName>
    </submittedName>
</protein>
<dbReference type="Pfam" id="PF00561">
    <property type="entry name" value="Abhydrolase_1"/>
    <property type="match status" value="1"/>
</dbReference>
<gene>
    <name evidence="6" type="ORF">F0L68_24330</name>
</gene>
<dbReference type="AlphaFoldDB" id="A0A5B2X4D0"/>
<dbReference type="InterPro" id="IPR051601">
    <property type="entry name" value="Serine_prot/Carboxylest_S33"/>
</dbReference>
<dbReference type="GO" id="GO:0016787">
    <property type="term" value="F:hydrolase activity"/>
    <property type="evidence" value="ECO:0007669"/>
    <property type="project" value="UniProtKB-KW"/>
</dbReference>
<dbReference type="EMBL" id="VUOB01000042">
    <property type="protein sequence ID" value="KAA2258106.1"/>
    <property type="molecule type" value="Genomic_DNA"/>
</dbReference>
<dbReference type="Proteomes" id="UP000323454">
    <property type="component" value="Unassembled WGS sequence"/>
</dbReference>
<dbReference type="InterPro" id="IPR000073">
    <property type="entry name" value="AB_hydrolase_1"/>
</dbReference>